<protein>
    <submittedName>
        <fullName evidence="3">T9SS type A sorting domain-containing protein</fullName>
    </submittedName>
</protein>
<comment type="caution">
    <text evidence="3">The sequence shown here is derived from an EMBL/GenBank/DDBJ whole genome shotgun (WGS) entry which is preliminary data.</text>
</comment>
<dbReference type="EMBL" id="WKJI01000004">
    <property type="protein sequence ID" value="MRX48323.1"/>
    <property type="molecule type" value="Genomic_DNA"/>
</dbReference>
<evidence type="ECO:0000259" key="2">
    <source>
        <dbReference type="PROSITE" id="PS50853"/>
    </source>
</evidence>
<dbReference type="InterPro" id="IPR013783">
    <property type="entry name" value="Ig-like_fold"/>
</dbReference>
<dbReference type="NCBIfam" id="TIGR04183">
    <property type="entry name" value="Por_Secre_tail"/>
    <property type="match status" value="1"/>
</dbReference>
<dbReference type="Gene3D" id="2.60.40.10">
    <property type="entry name" value="Immunoglobulins"/>
    <property type="match status" value="1"/>
</dbReference>
<dbReference type="PANTHER" id="PTHR33681:SF13">
    <property type="entry name" value="ALGINATE LYASE 2 DOMAIN-CONTAINING PROTEIN"/>
    <property type="match status" value="1"/>
</dbReference>
<feature type="signal peptide" evidence="1">
    <location>
        <begin position="1"/>
        <end position="22"/>
    </location>
</feature>
<keyword evidence="1" id="KW-0732">Signal</keyword>
<dbReference type="InterPro" id="IPR036116">
    <property type="entry name" value="FN3_sf"/>
</dbReference>
<gene>
    <name evidence="3" type="ORF">GJJ64_14080</name>
</gene>
<sequence length="838" mass="90892">MKAKLLIILIFNLAYFVSSSKAQQGINWLDITAQEEARHRVHLQNYTLGSPNITTWNNGAARFLDINGVNSSSFSTNTTAGYAYTQIGSDKTHTFTLYKFPGNRSEIRVQDDYTTGSRQFEGFVTINNNVFADNAVFQIFGGLLESDGVTQRATLLQIRGDAFSNNGTLRVVHNGTFDVLGSTTIATNILNQEVKINVIHEQQTANTAGKVYIFVNDNLALTLSENFDPNNADNYFKYGCYGREDETSTNGIVNSEVKWRNIRLWSGGRYVPTNTPSPAIPMGLSASIVSPTAANLSWADVSHDTGYTIQVSTTSATTGFSDLTTTNFNVNTFQLTGLTAGVNYWYRVRANGVTNSAFSNAILVNTTNIPFAGASNAIWQYNFGTQAATFTIGAATYTGGAAGSGTNPLTSPGEGQNATIRVNSNANGGFRLVTSGTNFSSGSNGARLAIYPATGGSVNKFYITNIGATNQTPRIATNLFSLSMNVKFVSGTNGTYQLLVGDGAATTAGSSGSNLVNTDPVFAVIRWQPQSNGSYNFATRVGTTGTYNNISGVSLSNGNEFNIRMFCNNTIQALNYTIAGQSYTVAAGTYHLWVNNTRLTTTGGSHNFSATGLPADAKLDFISLIVNNNSNADGEIILDDLRYANFLADLNDPAVLPVSLIGFDARRVSNGVSLNWSTTLESNNARFEIERANDNGVFVKIGEKEGAGNSNRTLTYNFIDNNPLNGNNYYRLKQIDFNGKYEYYGPKVVNYSLENINTSYIYKLSPNEYHAVIHAKRQLQGTISVCNLNGQKVYSQQVVLKEGENIYPISLTGATDGIYLLTLSSQEFINNIKFIKQP</sequence>
<organism evidence="3 4">
    <name type="scientific">Pedobacter puniceum</name>
    <dbReference type="NCBI Taxonomy" id="2666136"/>
    <lineage>
        <taxon>Bacteria</taxon>
        <taxon>Pseudomonadati</taxon>
        <taxon>Bacteroidota</taxon>
        <taxon>Sphingobacteriia</taxon>
        <taxon>Sphingobacteriales</taxon>
        <taxon>Sphingobacteriaceae</taxon>
        <taxon>Pedobacter</taxon>
    </lineage>
</organism>
<feature type="domain" description="Fibronectin type-III" evidence="2">
    <location>
        <begin position="280"/>
        <end position="369"/>
    </location>
</feature>
<evidence type="ECO:0000313" key="4">
    <source>
        <dbReference type="Proteomes" id="UP000462931"/>
    </source>
</evidence>
<dbReference type="AlphaFoldDB" id="A0A7K0FRD6"/>
<reference evidence="3 4" key="1">
    <citation type="submission" date="2019-11" db="EMBL/GenBank/DDBJ databases">
        <authorList>
            <person name="Cheng Q."/>
            <person name="Yang Z."/>
        </authorList>
    </citation>
    <scope>NUCLEOTIDE SEQUENCE [LARGE SCALE GENOMIC DNA]</scope>
    <source>
        <strain evidence="3 4">HX-22-1</strain>
    </source>
</reference>
<dbReference type="Pfam" id="PF00041">
    <property type="entry name" value="fn3"/>
    <property type="match status" value="1"/>
</dbReference>
<dbReference type="CDD" id="cd00063">
    <property type="entry name" value="FN3"/>
    <property type="match status" value="1"/>
</dbReference>
<dbReference type="InterPro" id="IPR003961">
    <property type="entry name" value="FN3_dom"/>
</dbReference>
<evidence type="ECO:0000313" key="3">
    <source>
        <dbReference type="EMBL" id="MRX48323.1"/>
    </source>
</evidence>
<accession>A0A7K0FRD6</accession>
<proteinExistence type="predicted"/>
<dbReference type="RefSeq" id="WP_154288411.1">
    <property type="nucleotide sequence ID" value="NZ_WKJI01000004.1"/>
</dbReference>
<feature type="chain" id="PRO_5029888572" evidence="1">
    <location>
        <begin position="23"/>
        <end position="838"/>
    </location>
</feature>
<name>A0A7K0FRD6_9SPHI</name>
<dbReference type="SUPFAM" id="SSF49265">
    <property type="entry name" value="Fibronectin type III"/>
    <property type="match status" value="1"/>
</dbReference>
<evidence type="ECO:0000256" key="1">
    <source>
        <dbReference type="SAM" id="SignalP"/>
    </source>
</evidence>
<dbReference type="InterPro" id="IPR026444">
    <property type="entry name" value="Secre_tail"/>
</dbReference>
<dbReference type="Proteomes" id="UP000462931">
    <property type="component" value="Unassembled WGS sequence"/>
</dbReference>
<dbReference type="PROSITE" id="PS50853">
    <property type="entry name" value="FN3"/>
    <property type="match status" value="1"/>
</dbReference>
<dbReference type="SMART" id="SM00060">
    <property type="entry name" value="FN3"/>
    <property type="match status" value="1"/>
</dbReference>
<keyword evidence="4" id="KW-1185">Reference proteome</keyword>
<dbReference type="PANTHER" id="PTHR33681">
    <property type="entry name" value="BINDING PROTEIN, PUTATIVE, EXPRESSED-RELATED"/>
    <property type="match status" value="1"/>
</dbReference>